<dbReference type="OrthoDB" id="430522at2759"/>
<evidence type="ECO:0000313" key="7">
    <source>
        <dbReference type="EMBL" id="PVD23787.1"/>
    </source>
</evidence>
<evidence type="ECO:0000256" key="5">
    <source>
        <dbReference type="SAM" id="MobiDB-lite"/>
    </source>
</evidence>
<accession>A0A2T7NRJ2</accession>
<dbReference type="AlphaFoldDB" id="A0A2T7NRJ2"/>
<dbReference type="PANTHER" id="PTHR12117">
    <property type="entry name" value="HISTONE ACETYLTRANSFERASE COMPLEX"/>
    <property type="match status" value="1"/>
</dbReference>
<protein>
    <recommendedName>
        <fullName evidence="6">Prolyl 4-hydroxylase alpha subunit domain-containing protein</fullName>
    </recommendedName>
</protein>
<feature type="region of interest" description="Disordered" evidence="5">
    <location>
        <begin position="372"/>
        <end position="396"/>
    </location>
</feature>
<evidence type="ECO:0000256" key="4">
    <source>
        <dbReference type="ARBA" id="ARBA00023002"/>
    </source>
</evidence>
<dbReference type="GO" id="GO:0006449">
    <property type="term" value="P:regulation of translational termination"/>
    <property type="evidence" value="ECO:0007669"/>
    <property type="project" value="TreeGrafter"/>
</dbReference>
<reference evidence="7 8" key="1">
    <citation type="submission" date="2018-04" db="EMBL/GenBank/DDBJ databases">
        <title>The genome of golden apple snail Pomacea canaliculata provides insight into stress tolerance and invasive adaptation.</title>
        <authorList>
            <person name="Liu C."/>
            <person name="Liu B."/>
            <person name="Ren Y."/>
            <person name="Zhang Y."/>
            <person name="Wang H."/>
            <person name="Li S."/>
            <person name="Jiang F."/>
            <person name="Yin L."/>
            <person name="Zhang G."/>
            <person name="Qian W."/>
            <person name="Fan W."/>
        </authorList>
    </citation>
    <scope>NUCLEOTIDE SEQUENCE [LARGE SCALE GENOMIC DNA]</scope>
    <source>
        <strain evidence="7">SZHN2017</strain>
        <tissue evidence="7">Muscle</tissue>
    </source>
</reference>
<dbReference type="InterPro" id="IPR006620">
    <property type="entry name" value="Pro_4_hyd_alph"/>
</dbReference>
<sequence>MSTSPNETDESSPKRFKGSNTISINQNYVQDALKNILRKEFQAGSGFKDDVTGAEVQCTPFRHVSLPCFIHDDQFVSDLITELEGLDMVDKSNDLYKFKQSMELKHAKTPSIKAFRKMLQDQMLPWLKDITCHPLNDRIDLFCSLYQYTDVLLCHDDELEERYIAFIYYLVPKLWSEEDGGLLDLFDVDEHGQPKDIVKSIIPLQNMFVFFEVTPSSFHQVSEILTQEKSRFAISGWFHGPPVSRPASHREPRIPLFPCTSIEEEGFLDWINPIYLSPEIQADIRERFENESEIELSEFIKEEKYEELAAAIQCNSVPWRHHGPPNKRSYDTCRMEDLPPEAATVMKMMQSDAMFLLLSTLTGLQLHELAADSDEEKGASSSAANGNSGKASPAKCRTEAQRWQHGDYTLIHDTDIHGTESALDACLYIGCEDWSMAAGGYTSYVAREEDEELLTVCPSPNSLALVYRDKETLRFVKHINHQATLAKSSRYYSMYAVYYEKPE</sequence>
<dbReference type="InterPro" id="IPR051842">
    <property type="entry name" value="uS12_prolyl_hydroxylase"/>
</dbReference>
<gene>
    <name evidence="7" type="ORF">C0Q70_17061</name>
</gene>
<dbReference type="InterPro" id="IPR019601">
    <property type="entry name" value="Oxoglutarate/Fe-dep_Oase_C"/>
</dbReference>
<keyword evidence="4" id="KW-0560">Oxidoreductase</keyword>
<dbReference type="Pfam" id="PF13661">
    <property type="entry name" value="2OG-FeII_Oxy_4"/>
    <property type="match status" value="1"/>
</dbReference>
<feature type="compositionally biased region" description="Low complexity" evidence="5">
    <location>
        <begin position="379"/>
        <end position="392"/>
    </location>
</feature>
<evidence type="ECO:0000313" key="8">
    <source>
        <dbReference type="Proteomes" id="UP000245119"/>
    </source>
</evidence>
<dbReference type="InterPro" id="IPR039558">
    <property type="entry name" value="TPA1/OFD1_N"/>
</dbReference>
<dbReference type="EMBL" id="PZQS01000010">
    <property type="protein sequence ID" value="PVD23787.1"/>
    <property type="molecule type" value="Genomic_DNA"/>
</dbReference>
<dbReference type="GO" id="GO:0005737">
    <property type="term" value="C:cytoplasm"/>
    <property type="evidence" value="ECO:0007669"/>
    <property type="project" value="TreeGrafter"/>
</dbReference>
<evidence type="ECO:0000256" key="1">
    <source>
        <dbReference type="ARBA" id="ARBA00001961"/>
    </source>
</evidence>
<dbReference type="Proteomes" id="UP000245119">
    <property type="component" value="Linkage Group LG10"/>
</dbReference>
<name>A0A2T7NRJ2_POMCA</name>
<evidence type="ECO:0000256" key="3">
    <source>
        <dbReference type="ARBA" id="ARBA00022964"/>
    </source>
</evidence>
<comment type="caution">
    <text evidence="7">The sequence shown here is derived from an EMBL/GenBank/DDBJ whole genome shotgun (WGS) entry which is preliminary data.</text>
</comment>
<organism evidence="7 8">
    <name type="scientific">Pomacea canaliculata</name>
    <name type="common">Golden apple snail</name>
    <dbReference type="NCBI Taxonomy" id="400727"/>
    <lineage>
        <taxon>Eukaryota</taxon>
        <taxon>Metazoa</taxon>
        <taxon>Spiralia</taxon>
        <taxon>Lophotrochozoa</taxon>
        <taxon>Mollusca</taxon>
        <taxon>Gastropoda</taxon>
        <taxon>Caenogastropoda</taxon>
        <taxon>Architaenioglossa</taxon>
        <taxon>Ampullarioidea</taxon>
        <taxon>Ampullariidae</taxon>
        <taxon>Pomacea</taxon>
    </lineage>
</organism>
<keyword evidence="2" id="KW-0847">Vitamin C</keyword>
<dbReference type="GO" id="GO:0031418">
    <property type="term" value="F:L-ascorbic acid binding"/>
    <property type="evidence" value="ECO:0007669"/>
    <property type="project" value="UniProtKB-KW"/>
</dbReference>
<comment type="cofactor">
    <cofactor evidence="1">
        <name>L-ascorbate</name>
        <dbReference type="ChEBI" id="CHEBI:38290"/>
    </cofactor>
</comment>
<dbReference type="GO" id="GO:0031543">
    <property type="term" value="F:peptidyl-proline dioxygenase activity"/>
    <property type="evidence" value="ECO:0007669"/>
    <property type="project" value="TreeGrafter"/>
</dbReference>
<dbReference type="PANTHER" id="PTHR12117:SF0">
    <property type="entry name" value="PROLYL 3-HYDROXYLASE OGFOD1"/>
    <property type="match status" value="1"/>
</dbReference>
<dbReference type="Gene3D" id="2.60.120.620">
    <property type="entry name" value="q2cbj1_9rhob like domain"/>
    <property type="match status" value="2"/>
</dbReference>
<feature type="domain" description="Prolyl 4-hydroxylase alpha subunit" evidence="6">
    <location>
        <begin position="60"/>
        <end position="239"/>
    </location>
</feature>
<dbReference type="STRING" id="400727.A0A2T7NRJ2"/>
<keyword evidence="3" id="KW-0223">Dioxygenase</keyword>
<keyword evidence="8" id="KW-1185">Reference proteome</keyword>
<dbReference type="Pfam" id="PF10637">
    <property type="entry name" value="Ofd1_CTDD"/>
    <property type="match status" value="1"/>
</dbReference>
<dbReference type="GO" id="GO:0005506">
    <property type="term" value="F:iron ion binding"/>
    <property type="evidence" value="ECO:0007669"/>
    <property type="project" value="InterPro"/>
</dbReference>
<evidence type="ECO:0000256" key="2">
    <source>
        <dbReference type="ARBA" id="ARBA00022896"/>
    </source>
</evidence>
<proteinExistence type="predicted"/>
<dbReference type="SMART" id="SM00702">
    <property type="entry name" value="P4Hc"/>
    <property type="match status" value="1"/>
</dbReference>
<evidence type="ECO:0000259" key="6">
    <source>
        <dbReference type="SMART" id="SM00702"/>
    </source>
</evidence>